<dbReference type="GO" id="GO:0009229">
    <property type="term" value="P:thiamine diphosphate biosynthetic process"/>
    <property type="evidence" value="ECO:0007669"/>
    <property type="project" value="UniProtKB-UniRule"/>
</dbReference>
<name>A0A4S2D622_STEMA</name>
<feature type="binding site" evidence="9">
    <location>
        <position position="170"/>
    </location>
    <ligand>
        <name>2-[(2R,5Z)-2-carboxy-4-methylthiazol-5(2H)-ylidene]ethyl phosphate</name>
        <dbReference type="ChEBI" id="CHEBI:62899"/>
    </ligand>
</feature>
<dbReference type="CDD" id="cd00564">
    <property type="entry name" value="TMP_TenI"/>
    <property type="match status" value="1"/>
</dbReference>
<dbReference type="InterPro" id="IPR013785">
    <property type="entry name" value="Aldolase_TIM"/>
</dbReference>
<dbReference type="EC" id="2.5.1.3" evidence="9"/>
<dbReference type="GO" id="GO:0005737">
    <property type="term" value="C:cytoplasm"/>
    <property type="evidence" value="ECO:0007669"/>
    <property type="project" value="TreeGrafter"/>
</dbReference>
<evidence type="ECO:0000256" key="2">
    <source>
        <dbReference type="ARBA" id="ARBA00022679"/>
    </source>
</evidence>
<comment type="cofactor">
    <cofactor evidence="9">
        <name>Mg(2+)</name>
        <dbReference type="ChEBI" id="CHEBI:18420"/>
    </cofactor>
    <text evidence="9">Binds 1 Mg(2+) ion per subunit.</text>
</comment>
<dbReference type="NCBIfam" id="TIGR00693">
    <property type="entry name" value="thiE"/>
    <property type="match status" value="1"/>
</dbReference>
<dbReference type="PANTHER" id="PTHR20857">
    <property type="entry name" value="THIAMINE-PHOSPHATE PYROPHOSPHORYLASE"/>
    <property type="match status" value="1"/>
</dbReference>
<feature type="binding site" evidence="9">
    <location>
        <begin position="141"/>
        <end position="143"/>
    </location>
    <ligand>
        <name>2-[(2R,5Z)-2-carboxy-4-methylthiazol-5(2H)-ylidene]ethyl phosphate</name>
        <dbReference type="ChEBI" id="CHEBI:62899"/>
    </ligand>
</feature>
<organism evidence="13 14">
    <name type="scientific">Stenotrophomonas maltophilia</name>
    <name type="common">Pseudomonas maltophilia</name>
    <name type="synonym">Xanthomonas maltophilia</name>
    <dbReference type="NCBI Taxonomy" id="40324"/>
    <lineage>
        <taxon>Bacteria</taxon>
        <taxon>Pseudomonadati</taxon>
        <taxon>Pseudomonadota</taxon>
        <taxon>Gammaproteobacteria</taxon>
        <taxon>Lysobacterales</taxon>
        <taxon>Lysobacteraceae</taxon>
        <taxon>Stenotrophomonas</taxon>
        <taxon>Stenotrophomonas maltophilia group</taxon>
    </lineage>
</organism>
<dbReference type="UniPathway" id="UPA00060">
    <property type="reaction ID" value="UER00141"/>
</dbReference>
<dbReference type="PANTHER" id="PTHR20857:SF15">
    <property type="entry name" value="THIAMINE-PHOSPHATE SYNTHASE"/>
    <property type="match status" value="1"/>
</dbReference>
<evidence type="ECO:0000313" key="14">
    <source>
        <dbReference type="Proteomes" id="UP000306631"/>
    </source>
</evidence>
<evidence type="ECO:0000256" key="6">
    <source>
        <dbReference type="ARBA" id="ARBA00047334"/>
    </source>
</evidence>
<evidence type="ECO:0000256" key="11">
    <source>
        <dbReference type="RuleBase" id="RU004253"/>
    </source>
</evidence>
<evidence type="ECO:0000256" key="1">
    <source>
        <dbReference type="ARBA" id="ARBA00005165"/>
    </source>
</evidence>
<evidence type="ECO:0000256" key="7">
    <source>
        <dbReference type="ARBA" id="ARBA00047851"/>
    </source>
</evidence>
<feature type="domain" description="Thiamine phosphate synthase/TenI" evidence="12">
    <location>
        <begin position="14"/>
        <end position="193"/>
    </location>
</feature>
<comment type="similarity">
    <text evidence="9 10">Belongs to the thiamine-phosphate synthase family.</text>
</comment>
<evidence type="ECO:0000256" key="5">
    <source>
        <dbReference type="ARBA" id="ARBA00022977"/>
    </source>
</evidence>
<keyword evidence="4 9" id="KW-0460">Magnesium</keyword>
<evidence type="ECO:0000256" key="4">
    <source>
        <dbReference type="ARBA" id="ARBA00022842"/>
    </source>
</evidence>
<evidence type="ECO:0000256" key="8">
    <source>
        <dbReference type="ARBA" id="ARBA00047883"/>
    </source>
</evidence>
<dbReference type="GO" id="GO:0009228">
    <property type="term" value="P:thiamine biosynthetic process"/>
    <property type="evidence" value="ECO:0007669"/>
    <property type="project" value="UniProtKB-KW"/>
</dbReference>
<dbReference type="HAMAP" id="MF_00097">
    <property type="entry name" value="TMP_synthase"/>
    <property type="match status" value="1"/>
</dbReference>
<keyword evidence="3 9" id="KW-0479">Metal-binding</keyword>
<dbReference type="EMBL" id="SRYW01000001">
    <property type="protein sequence ID" value="TGY37049.1"/>
    <property type="molecule type" value="Genomic_DNA"/>
</dbReference>
<dbReference type="RefSeq" id="WP_136002963.1">
    <property type="nucleotide sequence ID" value="NZ_SRYW01000001.1"/>
</dbReference>
<dbReference type="InterPro" id="IPR034291">
    <property type="entry name" value="TMP_synthase"/>
</dbReference>
<dbReference type="GO" id="GO:0004789">
    <property type="term" value="F:thiamine-phosphate diphosphorylase activity"/>
    <property type="evidence" value="ECO:0007669"/>
    <property type="project" value="UniProtKB-UniRule"/>
</dbReference>
<sequence>MTSASRLSPRPRGVYLITPDEADTARLLARTAPLLAAGATWLQYRNKTADAALKEAQATGLQALCAQHGVPLIINDDPHLAHRVGAAGVHLGGTDGDIGAARALLGAAAIIGASCYDQLANAEHAVAAGASYVAFGAFFPTTTKVTRSRATPDLLRQSAALGVPRVAIGGLTPDNVGPVIAAGADLVAVVSSVFAADDPVAIQRAFLAQFPPHQDTP</sequence>
<dbReference type="GO" id="GO:0000287">
    <property type="term" value="F:magnesium ion binding"/>
    <property type="evidence" value="ECO:0007669"/>
    <property type="project" value="UniProtKB-UniRule"/>
</dbReference>
<keyword evidence="2 9" id="KW-0808">Transferase</keyword>
<comment type="catalytic activity">
    <reaction evidence="7 9 10">
        <text>2-(2-carboxy-4-methylthiazol-5-yl)ethyl phosphate + 4-amino-2-methyl-5-(diphosphooxymethyl)pyrimidine + 2 H(+) = thiamine phosphate + CO2 + diphosphate</text>
        <dbReference type="Rhea" id="RHEA:47848"/>
        <dbReference type="ChEBI" id="CHEBI:15378"/>
        <dbReference type="ChEBI" id="CHEBI:16526"/>
        <dbReference type="ChEBI" id="CHEBI:33019"/>
        <dbReference type="ChEBI" id="CHEBI:37575"/>
        <dbReference type="ChEBI" id="CHEBI:57841"/>
        <dbReference type="ChEBI" id="CHEBI:62890"/>
        <dbReference type="EC" id="2.5.1.3"/>
    </reaction>
</comment>
<evidence type="ECO:0000256" key="10">
    <source>
        <dbReference type="RuleBase" id="RU003826"/>
    </source>
</evidence>
<comment type="caution">
    <text evidence="13">The sequence shown here is derived from an EMBL/GenBank/DDBJ whole genome shotgun (WGS) entry which is preliminary data.</text>
</comment>
<dbReference type="Gene3D" id="3.20.20.70">
    <property type="entry name" value="Aldolase class I"/>
    <property type="match status" value="1"/>
</dbReference>
<feature type="binding site" evidence="9">
    <location>
        <position position="144"/>
    </location>
    <ligand>
        <name>4-amino-2-methyl-5-(diphosphooxymethyl)pyrimidine</name>
        <dbReference type="ChEBI" id="CHEBI:57841"/>
    </ligand>
</feature>
<protein>
    <recommendedName>
        <fullName evidence="9">Thiamine-phosphate synthase</fullName>
        <shortName evidence="9">TP synthase</shortName>
        <shortName evidence="9">TPS</shortName>
        <ecNumber evidence="9">2.5.1.3</ecNumber>
    </recommendedName>
    <alternativeName>
        <fullName evidence="9">Thiamine-phosphate pyrophosphorylase</fullName>
        <shortName evidence="9">TMP pyrophosphorylase</shortName>
        <shortName evidence="9">TMP-PPase</shortName>
    </alternativeName>
</protein>
<feature type="binding site" evidence="9">
    <location>
        <position position="75"/>
    </location>
    <ligand>
        <name>4-amino-2-methyl-5-(diphosphooxymethyl)pyrimidine</name>
        <dbReference type="ChEBI" id="CHEBI:57841"/>
    </ligand>
</feature>
<proteinExistence type="inferred from homology"/>
<dbReference type="AlphaFoldDB" id="A0A4S2D622"/>
<evidence type="ECO:0000256" key="9">
    <source>
        <dbReference type="HAMAP-Rule" id="MF_00097"/>
    </source>
</evidence>
<dbReference type="Proteomes" id="UP000306631">
    <property type="component" value="Unassembled WGS sequence"/>
</dbReference>
<comment type="catalytic activity">
    <reaction evidence="6 9 10">
        <text>4-methyl-5-(2-phosphooxyethyl)-thiazole + 4-amino-2-methyl-5-(diphosphooxymethyl)pyrimidine + H(+) = thiamine phosphate + diphosphate</text>
        <dbReference type="Rhea" id="RHEA:22328"/>
        <dbReference type="ChEBI" id="CHEBI:15378"/>
        <dbReference type="ChEBI" id="CHEBI:33019"/>
        <dbReference type="ChEBI" id="CHEBI:37575"/>
        <dbReference type="ChEBI" id="CHEBI:57841"/>
        <dbReference type="ChEBI" id="CHEBI:58296"/>
        <dbReference type="EC" id="2.5.1.3"/>
    </reaction>
</comment>
<dbReference type="SUPFAM" id="SSF51391">
    <property type="entry name" value="Thiamin phosphate synthase"/>
    <property type="match status" value="1"/>
</dbReference>
<dbReference type="Pfam" id="PF02581">
    <property type="entry name" value="TMP-TENI"/>
    <property type="match status" value="1"/>
</dbReference>
<comment type="pathway">
    <text evidence="1 9 11">Cofactor biosynthesis; thiamine diphosphate biosynthesis; thiamine phosphate from 4-amino-2-methyl-5-diphosphomethylpyrimidine and 4-methyl-5-(2-phosphoethyl)-thiazole: step 1/1.</text>
</comment>
<dbReference type="OrthoDB" id="9789949at2"/>
<feature type="binding site" evidence="9">
    <location>
        <position position="114"/>
    </location>
    <ligand>
        <name>4-amino-2-methyl-5-(diphosphooxymethyl)pyrimidine</name>
        <dbReference type="ChEBI" id="CHEBI:57841"/>
    </ligand>
</feature>
<dbReference type="InterPro" id="IPR036206">
    <property type="entry name" value="ThiamineP_synth_sf"/>
</dbReference>
<comment type="function">
    <text evidence="9">Condenses 4-methyl-5-(beta-hydroxyethyl)thiazole monophosphate (THZ-P) and 2-methyl-4-amino-5-hydroxymethyl pyrimidine pyrophosphate (HMP-PP) to form thiamine monophosphate (TMP).</text>
</comment>
<gene>
    <name evidence="9" type="primary">thiE</name>
    <name evidence="13" type="ORF">E5352_00330</name>
</gene>
<accession>A0A4S2D622</accession>
<feature type="binding site" evidence="9">
    <location>
        <position position="95"/>
    </location>
    <ligand>
        <name>Mg(2+)</name>
        <dbReference type="ChEBI" id="CHEBI:18420"/>
    </ligand>
</feature>
<feature type="binding site" evidence="9">
    <location>
        <begin position="43"/>
        <end position="47"/>
    </location>
    <ligand>
        <name>4-amino-2-methyl-5-(diphosphooxymethyl)pyrimidine</name>
        <dbReference type="ChEBI" id="CHEBI:57841"/>
    </ligand>
</feature>
<feature type="binding site" evidence="9">
    <location>
        <begin position="190"/>
        <end position="191"/>
    </location>
    <ligand>
        <name>2-[(2R,5Z)-2-carboxy-4-methylthiazol-5(2H)-ylidene]ethyl phosphate</name>
        <dbReference type="ChEBI" id="CHEBI:62899"/>
    </ligand>
</feature>
<dbReference type="InterPro" id="IPR022998">
    <property type="entry name" value="ThiamineP_synth_TenI"/>
</dbReference>
<comment type="catalytic activity">
    <reaction evidence="8 9 10">
        <text>2-[(2R,5Z)-2-carboxy-4-methylthiazol-5(2H)-ylidene]ethyl phosphate + 4-amino-2-methyl-5-(diphosphooxymethyl)pyrimidine + 2 H(+) = thiamine phosphate + CO2 + diphosphate</text>
        <dbReference type="Rhea" id="RHEA:47844"/>
        <dbReference type="ChEBI" id="CHEBI:15378"/>
        <dbReference type="ChEBI" id="CHEBI:16526"/>
        <dbReference type="ChEBI" id="CHEBI:33019"/>
        <dbReference type="ChEBI" id="CHEBI:37575"/>
        <dbReference type="ChEBI" id="CHEBI:57841"/>
        <dbReference type="ChEBI" id="CHEBI:62899"/>
        <dbReference type="EC" id="2.5.1.3"/>
    </reaction>
</comment>
<evidence type="ECO:0000313" key="13">
    <source>
        <dbReference type="EMBL" id="TGY37049.1"/>
    </source>
</evidence>
<feature type="binding site" evidence="9">
    <location>
        <position position="76"/>
    </location>
    <ligand>
        <name>Mg(2+)</name>
        <dbReference type="ChEBI" id="CHEBI:18420"/>
    </ligand>
</feature>
<evidence type="ECO:0000256" key="3">
    <source>
        <dbReference type="ARBA" id="ARBA00022723"/>
    </source>
</evidence>
<keyword evidence="5 9" id="KW-0784">Thiamine biosynthesis</keyword>
<reference evidence="13 14" key="1">
    <citation type="submission" date="2019-04" db="EMBL/GenBank/DDBJ databases">
        <title>Microbes associate with the intestines of laboratory mice.</title>
        <authorList>
            <person name="Navarre W."/>
            <person name="Wong E."/>
            <person name="Huang K."/>
            <person name="Tropini C."/>
            <person name="Ng K."/>
            <person name="Yu B."/>
        </authorList>
    </citation>
    <scope>NUCLEOTIDE SEQUENCE [LARGE SCALE GENOMIC DNA]</scope>
    <source>
        <strain evidence="13 14">NM62_B4-13</strain>
    </source>
</reference>
<evidence type="ECO:0000259" key="12">
    <source>
        <dbReference type="Pfam" id="PF02581"/>
    </source>
</evidence>